<proteinExistence type="predicted"/>
<evidence type="ECO:0000313" key="3">
    <source>
        <dbReference type="Proteomes" id="UP000067626"/>
    </source>
</evidence>
<evidence type="ECO:0000256" key="1">
    <source>
        <dbReference type="SAM" id="MobiDB-lite"/>
    </source>
</evidence>
<dbReference type="RefSeq" id="WP_050433888.1">
    <property type="nucleotide sequence ID" value="NZ_CP012159.1"/>
</dbReference>
<feature type="region of interest" description="Disordered" evidence="1">
    <location>
        <begin position="215"/>
        <end position="236"/>
    </location>
</feature>
<dbReference type="KEGG" id="ccro:CMC5_064490"/>
<accession>A0A0K1EN17</accession>
<feature type="region of interest" description="Disordered" evidence="1">
    <location>
        <begin position="18"/>
        <end position="38"/>
    </location>
</feature>
<reference evidence="2 3" key="1">
    <citation type="submission" date="2015-07" db="EMBL/GenBank/DDBJ databases">
        <title>Genome analysis of myxobacterium Chondromyces crocatus Cm c5 reveals a high potential for natural compound synthesis and the genetic basis for the loss of fruiting body formation.</title>
        <authorList>
            <person name="Zaburannyi N."/>
            <person name="Bunk B."/>
            <person name="Maier J."/>
            <person name="Overmann J."/>
            <person name="Mueller R."/>
        </authorList>
    </citation>
    <scope>NUCLEOTIDE SEQUENCE [LARGE SCALE GENOMIC DNA]</scope>
    <source>
        <strain evidence="2 3">Cm c5</strain>
    </source>
</reference>
<organism evidence="2 3">
    <name type="scientific">Chondromyces crocatus</name>
    <dbReference type="NCBI Taxonomy" id="52"/>
    <lineage>
        <taxon>Bacteria</taxon>
        <taxon>Pseudomonadati</taxon>
        <taxon>Myxococcota</taxon>
        <taxon>Polyangia</taxon>
        <taxon>Polyangiales</taxon>
        <taxon>Polyangiaceae</taxon>
        <taxon>Chondromyces</taxon>
    </lineage>
</organism>
<protein>
    <submittedName>
        <fullName evidence="2">Uncharacterized protein</fullName>
    </submittedName>
</protein>
<dbReference type="AlphaFoldDB" id="A0A0K1EN17"/>
<sequence>MANPIETVDLSTCAQRNTAVKSPATPAGPSKRPPLGQLDPSVKDYALYDLTITTSGGRLKAQVLAVNNPHLTTFGPYEAGAEYWVVDEAFVRAVNDTTFARRKLIVTVSSGDWGNEDPLSARYVLEDATKITWSAEEPRDVTWLECSAANAGIGMAWKDDNLTVYWRLLGDEMGPPPPGIYALSSNSRSPYTFTTQVIPDRNSVWGYHVSGRNEDRLSQQTHDRLDARRDASLDQR</sequence>
<gene>
    <name evidence="2" type="ORF">CMC5_064490</name>
</gene>
<dbReference type="EMBL" id="CP012159">
    <property type="protein sequence ID" value="AKT42226.1"/>
    <property type="molecule type" value="Genomic_DNA"/>
</dbReference>
<dbReference type="Proteomes" id="UP000067626">
    <property type="component" value="Chromosome"/>
</dbReference>
<name>A0A0K1EN17_CHOCO</name>
<keyword evidence="3" id="KW-1185">Reference proteome</keyword>
<evidence type="ECO:0000313" key="2">
    <source>
        <dbReference type="EMBL" id="AKT42226.1"/>
    </source>
</evidence>